<dbReference type="GO" id="GO:0050660">
    <property type="term" value="F:flavin adenine dinucleotide binding"/>
    <property type="evidence" value="ECO:0007669"/>
    <property type="project" value="InterPro"/>
</dbReference>
<dbReference type="PIRSF" id="PIRSF000137">
    <property type="entry name" value="Alcohol_oxidase"/>
    <property type="match status" value="1"/>
</dbReference>
<organism evidence="8 9">
    <name type="scientific">Cimex lectularius</name>
    <name type="common">Bed bug</name>
    <name type="synonym">Acanthia lectularia</name>
    <dbReference type="NCBI Taxonomy" id="79782"/>
    <lineage>
        <taxon>Eukaryota</taxon>
        <taxon>Metazoa</taxon>
        <taxon>Ecdysozoa</taxon>
        <taxon>Arthropoda</taxon>
        <taxon>Hexapoda</taxon>
        <taxon>Insecta</taxon>
        <taxon>Pterygota</taxon>
        <taxon>Neoptera</taxon>
        <taxon>Paraneoptera</taxon>
        <taxon>Hemiptera</taxon>
        <taxon>Heteroptera</taxon>
        <taxon>Panheteroptera</taxon>
        <taxon>Cimicomorpha</taxon>
        <taxon>Cimicidae</taxon>
        <taxon>Cimex</taxon>
    </lineage>
</organism>
<comment type="cofactor">
    <cofactor evidence="1 5">
        <name>FAD</name>
        <dbReference type="ChEBI" id="CHEBI:57692"/>
    </cofactor>
</comment>
<dbReference type="OMA" id="YLFPNQA"/>
<proteinExistence type="inferred from homology"/>
<dbReference type="Pfam" id="PF05199">
    <property type="entry name" value="GMC_oxred_C"/>
    <property type="match status" value="1"/>
</dbReference>
<dbReference type="RefSeq" id="XP_014248523.1">
    <property type="nucleotide sequence ID" value="XM_014393037.2"/>
</dbReference>
<dbReference type="Proteomes" id="UP000494040">
    <property type="component" value="Unassembled WGS sequence"/>
</dbReference>
<dbReference type="InterPro" id="IPR007867">
    <property type="entry name" value="GMC_OxRtase_C"/>
</dbReference>
<comment type="similarity">
    <text evidence="2">Belongs to the GMC oxidoreductase family.</text>
</comment>
<dbReference type="GeneID" id="106666117"/>
<evidence type="ECO:0000256" key="6">
    <source>
        <dbReference type="SAM" id="SignalP"/>
    </source>
</evidence>
<evidence type="ECO:0000256" key="2">
    <source>
        <dbReference type="ARBA" id="ARBA00010790"/>
    </source>
</evidence>
<evidence type="ECO:0000256" key="3">
    <source>
        <dbReference type="ARBA" id="ARBA00022630"/>
    </source>
</evidence>
<dbReference type="GO" id="GO:0016614">
    <property type="term" value="F:oxidoreductase activity, acting on CH-OH group of donors"/>
    <property type="evidence" value="ECO:0007669"/>
    <property type="project" value="InterPro"/>
</dbReference>
<dbReference type="AlphaFoldDB" id="A0A8I6TE37"/>
<dbReference type="PROSITE" id="PS00624">
    <property type="entry name" value="GMC_OXRED_2"/>
    <property type="match status" value="1"/>
</dbReference>
<evidence type="ECO:0000313" key="8">
    <source>
        <dbReference type="EnsemblMetazoa" id="XP_014248523.1"/>
    </source>
</evidence>
<dbReference type="Gene3D" id="3.30.560.10">
    <property type="entry name" value="Glucose Oxidase, domain 3"/>
    <property type="match status" value="1"/>
</dbReference>
<keyword evidence="4 5" id="KW-0274">FAD</keyword>
<evidence type="ECO:0000313" key="9">
    <source>
        <dbReference type="Proteomes" id="UP000494040"/>
    </source>
</evidence>
<dbReference type="InterPro" id="IPR012132">
    <property type="entry name" value="GMC_OxRdtase"/>
</dbReference>
<feature type="binding site" evidence="5">
    <location>
        <position position="261"/>
    </location>
    <ligand>
        <name>FAD</name>
        <dbReference type="ChEBI" id="CHEBI:57692"/>
    </ligand>
</feature>
<dbReference type="SUPFAM" id="SSF51905">
    <property type="entry name" value="FAD/NAD(P)-binding domain"/>
    <property type="match status" value="1"/>
</dbReference>
<keyword evidence="9" id="KW-1185">Reference proteome</keyword>
<dbReference type="InterPro" id="IPR036188">
    <property type="entry name" value="FAD/NAD-bd_sf"/>
</dbReference>
<reference evidence="8" key="1">
    <citation type="submission" date="2022-01" db="UniProtKB">
        <authorList>
            <consortium name="EnsemblMetazoa"/>
        </authorList>
    </citation>
    <scope>IDENTIFICATION</scope>
</reference>
<evidence type="ECO:0000256" key="4">
    <source>
        <dbReference type="ARBA" id="ARBA00022827"/>
    </source>
</evidence>
<dbReference type="OrthoDB" id="269227at2759"/>
<evidence type="ECO:0000259" key="7">
    <source>
        <dbReference type="PROSITE" id="PS00624"/>
    </source>
</evidence>
<dbReference type="PANTHER" id="PTHR11552:SF147">
    <property type="entry name" value="CHOLINE DEHYDROGENASE, MITOCHONDRIAL"/>
    <property type="match status" value="1"/>
</dbReference>
<keyword evidence="6" id="KW-0732">Signal</keyword>
<sequence length="606" mass="68078">MLLPLVEFMPIVVALVFMYNYESVDPQKKPRTLRADDLFEYYDFIIVGAGSAGCVVAHRLSEEPQWNILLIEAGGDETAITDTPFLKLFLQTGETDWNYNTTIQTRACQSVQGQCRYPRGKVLGGSSTTNGMAYVRGNPYDFDNWAKMGNKGWSYKDVLPYYKKLENYTVSDLFHLEHNIHGLIGPQSVQLAEFSPEITEYYLQATKELGYEVVDYNGHSQIGVGLTQSTTFQGSRASSAKSYLNPIRHRRNLHVVKNSEVVQLLFDGHHVGKPTKRVSGVVFMQNGKKRVARATKEVIVSAGSVNTPKLLMLSGIGPKQHLQSLGIPVMADLPVGNNFHDHVCVPIYIQVKKPIVIRDEEVFSKEAIINYTRHRSGPLSTSTFEALGFFNVFDYTSHVPNVEWHLNSFRMVNAEEPMNIKPNVASTIVINLTPASVGTVRLRSANPKDDPLIDPNYFSEEIDIEILRKGILLNLEFFSTPTFSSLYPEFYTPAYRNCLHYISMKEAFIDCLITQYSATIFHPVGSAKMGPKGDPTAVVSPELIVHGFENLRVVDASIMPKITRGNTNGPTLMIGEKGADLIKEKHLKEHFEYDYFGQPNFFSTYV</sequence>
<dbReference type="SUPFAM" id="SSF54373">
    <property type="entry name" value="FAD-linked reductases, C-terminal domain"/>
    <property type="match status" value="1"/>
</dbReference>
<accession>A0A8I6TE37</accession>
<name>A0A8I6TE37_CIMLE</name>
<dbReference type="EnsemblMetazoa" id="XM_014393037.2">
    <property type="protein sequence ID" value="XP_014248523.1"/>
    <property type="gene ID" value="LOC106666117"/>
</dbReference>
<feature type="domain" description="Glucose-methanol-choline oxidoreductase N-terminal" evidence="7">
    <location>
        <begin position="303"/>
        <end position="317"/>
    </location>
</feature>
<protein>
    <recommendedName>
        <fullName evidence="7">Glucose-methanol-choline oxidoreductase N-terminal domain-containing protein</fullName>
    </recommendedName>
</protein>
<evidence type="ECO:0000256" key="1">
    <source>
        <dbReference type="ARBA" id="ARBA00001974"/>
    </source>
</evidence>
<dbReference type="InterPro" id="IPR000172">
    <property type="entry name" value="GMC_OxRdtase_N"/>
</dbReference>
<feature type="chain" id="PRO_5035238958" description="Glucose-methanol-choline oxidoreductase N-terminal domain-containing protein" evidence="6">
    <location>
        <begin position="27"/>
        <end position="606"/>
    </location>
</feature>
<keyword evidence="3" id="KW-0285">Flavoprotein</keyword>
<feature type="signal peptide" evidence="6">
    <location>
        <begin position="1"/>
        <end position="26"/>
    </location>
</feature>
<evidence type="ECO:0000256" key="5">
    <source>
        <dbReference type="PIRSR" id="PIRSR000137-2"/>
    </source>
</evidence>
<dbReference type="PANTHER" id="PTHR11552">
    <property type="entry name" value="GLUCOSE-METHANOL-CHOLINE GMC OXIDOREDUCTASE"/>
    <property type="match status" value="1"/>
</dbReference>
<dbReference type="Pfam" id="PF00732">
    <property type="entry name" value="GMC_oxred_N"/>
    <property type="match status" value="1"/>
</dbReference>
<feature type="binding site" evidence="5">
    <location>
        <position position="122"/>
    </location>
    <ligand>
        <name>FAD</name>
        <dbReference type="ChEBI" id="CHEBI:57692"/>
    </ligand>
</feature>
<dbReference type="Gene3D" id="3.50.50.60">
    <property type="entry name" value="FAD/NAD(P)-binding domain"/>
    <property type="match status" value="1"/>
</dbReference>
<dbReference type="KEGG" id="clec:106666117"/>